<dbReference type="PANTHER" id="PTHR30069">
    <property type="entry name" value="TONB-DEPENDENT OUTER MEMBRANE RECEPTOR"/>
    <property type="match status" value="1"/>
</dbReference>
<dbReference type="InterPro" id="IPR008969">
    <property type="entry name" value="CarboxyPept-like_regulatory"/>
</dbReference>
<dbReference type="Proteomes" id="UP000316167">
    <property type="component" value="Unassembled WGS sequence"/>
</dbReference>
<dbReference type="Pfam" id="PF25183">
    <property type="entry name" value="OMP_b-brl_4"/>
    <property type="match status" value="1"/>
</dbReference>
<evidence type="ECO:0000259" key="8">
    <source>
        <dbReference type="Pfam" id="PF25183"/>
    </source>
</evidence>
<dbReference type="OrthoDB" id="9768147at2"/>
<dbReference type="EMBL" id="VLLE01000002">
    <property type="protein sequence ID" value="TWI85708.1"/>
    <property type="molecule type" value="Genomic_DNA"/>
</dbReference>
<dbReference type="SUPFAM" id="SSF56935">
    <property type="entry name" value="Porins"/>
    <property type="match status" value="1"/>
</dbReference>
<feature type="domain" description="TonB-dependent transporter Oar-like beta-barrel" evidence="8">
    <location>
        <begin position="235"/>
        <end position="1016"/>
    </location>
</feature>
<dbReference type="RefSeq" id="WP_144884808.1">
    <property type="nucleotide sequence ID" value="NZ_VLLE01000002.1"/>
</dbReference>
<dbReference type="GO" id="GO:0009279">
    <property type="term" value="C:cell outer membrane"/>
    <property type="evidence" value="ECO:0007669"/>
    <property type="project" value="UniProtKB-SubCell"/>
</dbReference>
<keyword evidence="5" id="KW-0472">Membrane</keyword>
<feature type="signal peptide" evidence="7">
    <location>
        <begin position="1"/>
        <end position="22"/>
    </location>
</feature>
<keyword evidence="3" id="KW-1134">Transmembrane beta strand</keyword>
<dbReference type="Gene3D" id="2.40.170.20">
    <property type="entry name" value="TonB-dependent receptor, beta-barrel domain"/>
    <property type="match status" value="1"/>
</dbReference>
<keyword evidence="9" id="KW-0645">Protease</keyword>
<keyword evidence="6" id="KW-0998">Cell outer membrane</keyword>
<organism evidence="9 10">
    <name type="scientific">Lacibacter cauensis</name>
    <dbReference type="NCBI Taxonomy" id="510947"/>
    <lineage>
        <taxon>Bacteria</taxon>
        <taxon>Pseudomonadati</taxon>
        <taxon>Bacteroidota</taxon>
        <taxon>Chitinophagia</taxon>
        <taxon>Chitinophagales</taxon>
        <taxon>Chitinophagaceae</taxon>
        <taxon>Lacibacter</taxon>
    </lineage>
</organism>
<reference evidence="9 10" key="1">
    <citation type="journal article" date="2015" name="Stand. Genomic Sci.">
        <title>Genomic Encyclopedia of Bacterial and Archaeal Type Strains, Phase III: the genomes of soil and plant-associated and newly described type strains.</title>
        <authorList>
            <person name="Whitman W.B."/>
            <person name="Woyke T."/>
            <person name="Klenk H.P."/>
            <person name="Zhou Y."/>
            <person name="Lilburn T.G."/>
            <person name="Beck B.J."/>
            <person name="De Vos P."/>
            <person name="Vandamme P."/>
            <person name="Eisen J.A."/>
            <person name="Garrity G."/>
            <person name="Hugenholtz P."/>
            <person name="Kyrpides N.C."/>
        </authorList>
    </citation>
    <scope>NUCLEOTIDE SEQUENCE [LARGE SCALE GENOMIC DNA]</scope>
    <source>
        <strain evidence="9 10">CGMCC 1.7271</strain>
    </source>
</reference>
<evidence type="ECO:0000313" key="9">
    <source>
        <dbReference type="EMBL" id="TWI85708.1"/>
    </source>
</evidence>
<sequence length="1080" mass="119287">MLKIKKLLLGVISLFLALAAYSQVTTANIAGVVKDENGNLLEGATVRVTNTQNGSVKLSKTDKNGRFSIPNLDAGGPYVVSVTFVGFTIADKTDVILQLGTTETLDFTARSSSSTLETIVVTGSKGSRTIKTGTGANFNQRTINSLPNINRNISNVATLTPQAGGGNSFGGRDGRYNNIQIDGASFNNNFGLSSNPLPGGAIQPISIDAIDEISVNVSPFDVRQANFTGAGINATTKKGTNTFKGSVYGFYRDQDFLGRRAVGQKIPTVTQSRSKTLGAQIGGPIIKNKLFFFVNVEQVEVSVPGVVWKASRPGVTADANTTRVRATALDSVSAYLKSKYGYETGPYENLGNFQTKNQKVLGRLDWIINNKHTASFRYNFSKTDDDQLLNGNSAPNPRSSTNRWSVNSMSFENSNYANTNKLESYAFEVKSNFNTKLSNQFIATYTKANDPKRSSKSTPFPFIDIWEGGFNYISAGYELFSWNNDVVNNTLTFNDNVTYTTGKHTITAGAAYENIYVQNYFLRYGTSYYRYNSLADFFNNTAPSAFAITFPVQGRTPFVELKFGQASLYAQDEIKFNDRFKLTVGLRADRPLFQNNLLGNSSIQALTFYNLDNQPFKMDVSKWPKERTYFSPRVGFNWDVAGDKNLIIRGGTGIFTGRFPFVWFTNQPSNSGTSVVPYEVLPGNPTYNLNNFLFNPDPFAYVGSFPSSAGNPPLPSSLAIVDPNFKMPQVFRTSLAADKKFGDDWTLTVEAIFNKDINALLQYNANQRQPIGTTFGPGGRPLFGNSNATRRHNSGISEAIVLTNTSKGAAGIFTVQLAKRFNKNWDFSVAYTGTVAMDVTGNPGSQAASSWSNVQSLRGNNNLDLSYSDYATPNRIVAYASYKANWNKFLSTTFTLVYLGYEQGRFSYIYSNDYNQDGLSTNDLIYIPKDPSEITFVANGAFSAQQQSDAFFAYINQDKYLKKRKGQFAERNGAKQPWFSNLDFRLLQDILPLSKHKNYGVQLSWEVENFTNLLNNDWGVTKRTNYNNGAILRVASAPTATTAATYQMNLVNGALPKNTYISNITVANTWRMNFGVRLLF</sequence>
<dbReference type="GO" id="GO:0004180">
    <property type="term" value="F:carboxypeptidase activity"/>
    <property type="evidence" value="ECO:0007669"/>
    <property type="project" value="UniProtKB-KW"/>
</dbReference>
<dbReference type="AlphaFoldDB" id="A0A562SXF0"/>
<dbReference type="InterPro" id="IPR057601">
    <property type="entry name" value="Oar-like_b-barrel"/>
</dbReference>
<keyword evidence="9" id="KW-0378">Hydrolase</keyword>
<evidence type="ECO:0000256" key="1">
    <source>
        <dbReference type="ARBA" id="ARBA00004571"/>
    </source>
</evidence>
<keyword evidence="2" id="KW-0813">Transport</keyword>
<gene>
    <name evidence="9" type="ORF">IQ13_0872</name>
</gene>
<keyword evidence="9" id="KW-0121">Carboxypeptidase</keyword>
<evidence type="ECO:0000256" key="6">
    <source>
        <dbReference type="ARBA" id="ARBA00023237"/>
    </source>
</evidence>
<protein>
    <submittedName>
        <fullName evidence="9">Carboxypeptidase family protein</fullName>
    </submittedName>
</protein>
<keyword evidence="7" id="KW-0732">Signal</keyword>
<dbReference type="PANTHER" id="PTHR30069:SF46">
    <property type="entry name" value="OAR PROTEIN"/>
    <property type="match status" value="1"/>
</dbReference>
<dbReference type="GO" id="GO:0015344">
    <property type="term" value="F:siderophore uptake transmembrane transporter activity"/>
    <property type="evidence" value="ECO:0007669"/>
    <property type="project" value="TreeGrafter"/>
</dbReference>
<comment type="caution">
    <text evidence="9">The sequence shown here is derived from an EMBL/GenBank/DDBJ whole genome shotgun (WGS) entry which is preliminary data.</text>
</comment>
<dbReference type="Pfam" id="PF13620">
    <property type="entry name" value="CarboxypepD_reg"/>
    <property type="match status" value="1"/>
</dbReference>
<dbReference type="SUPFAM" id="SSF49464">
    <property type="entry name" value="Carboxypeptidase regulatory domain-like"/>
    <property type="match status" value="1"/>
</dbReference>
<evidence type="ECO:0000256" key="7">
    <source>
        <dbReference type="SAM" id="SignalP"/>
    </source>
</evidence>
<dbReference type="InterPro" id="IPR036942">
    <property type="entry name" value="Beta-barrel_TonB_sf"/>
</dbReference>
<evidence type="ECO:0000313" key="10">
    <source>
        <dbReference type="Proteomes" id="UP000316167"/>
    </source>
</evidence>
<feature type="chain" id="PRO_5022072968" evidence="7">
    <location>
        <begin position="23"/>
        <end position="1080"/>
    </location>
</feature>
<keyword evidence="10" id="KW-1185">Reference proteome</keyword>
<evidence type="ECO:0000256" key="5">
    <source>
        <dbReference type="ARBA" id="ARBA00023136"/>
    </source>
</evidence>
<evidence type="ECO:0000256" key="4">
    <source>
        <dbReference type="ARBA" id="ARBA00022692"/>
    </source>
</evidence>
<proteinExistence type="predicted"/>
<dbReference type="InterPro" id="IPR039426">
    <property type="entry name" value="TonB-dep_rcpt-like"/>
</dbReference>
<accession>A0A562SXF0</accession>
<evidence type="ECO:0000256" key="2">
    <source>
        <dbReference type="ARBA" id="ARBA00022448"/>
    </source>
</evidence>
<evidence type="ECO:0000256" key="3">
    <source>
        <dbReference type="ARBA" id="ARBA00022452"/>
    </source>
</evidence>
<keyword evidence="4" id="KW-0812">Transmembrane</keyword>
<dbReference type="GO" id="GO:0044718">
    <property type="term" value="P:siderophore transmembrane transport"/>
    <property type="evidence" value="ECO:0007669"/>
    <property type="project" value="TreeGrafter"/>
</dbReference>
<comment type="subcellular location">
    <subcellularLocation>
        <location evidence="1">Cell outer membrane</location>
        <topology evidence="1">Multi-pass membrane protein</topology>
    </subcellularLocation>
</comment>
<name>A0A562SXF0_9BACT</name>
<dbReference type="Gene3D" id="2.60.40.1120">
    <property type="entry name" value="Carboxypeptidase-like, regulatory domain"/>
    <property type="match status" value="1"/>
</dbReference>